<organism evidence="1 2">
    <name type="scientific">Xenorhabdus innexi</name>
    <dbReference type="NCBI Taxonomy" id="290109"/>
    <lineage>
        <taxon>Bacteria</taxon>
        <taxon>Pseudomonadati</taxon>
        <taxon>Pseudomonadota</taxon>
        <taxon>Gammaproteobacteria</taxon>
        <taxon>Enterobacterales</taxon>
        <taxon>Morganellaceae</taxon>
        <taxon>Xenorhabdus</taxon>
    </lineage>
</organism>
<sequence length="44" mass="5292">MSWLYIFINYYFQFYEFTYTEKANTKSTGYIQWISGCVANKEAA</sequence>
<dbReference type="EMBL" id="FTLG01000006">
    <property type="protein sequence ID" value="SIP70994.1"/>
    <property type="molecule type" value="Genomic_DNA"/>
</dbReference>
<gene>
    <name evidence="1" type="ORF">XIS1_1030025</name>
</gene>
<dbReference type="Proteomes" id="UP000196435">
    <property type="component" value="Unassembled WGS sequence"/>
</dbReference>
<evidence type="ECO:0000313" key="2">
    <source>
        <dbReference type="Proteomes" id="UP000196435"/>
    </source>
</evidence>
<reference evidence="2" key="1">
    <citation type="submission" date="2016-12" db="EMBL/GenBank/DDBJ databases">
        <authorList>
            <person name="Gaudriault S."/>
        </authorList>
    </citation>
    <scope>NUCLEOTIDE SEQUENCE [LARGE SCALE GENOMIC DNA]</scope>
    <source>
        <strain evidence="2">HGB1681 (deposited as PTA-6826 in the American Type Culture Collection)</strain>
    </source>
</reference>
<evidence type="ECO:0000313" key="1">
    <source>
        <dbReference type="EMBL" id="SIP70994.1"/>
    </source>
</evidence>
<proteinExistence type="predicted"/>
<accession>A0A1N6MQF7</accession>
<name>A0A1N6MQF7_9GAMM</name>
<protein>
    <submittedName>
        <fullName evidence="1">Uncharacterized protein</fullName>
    </submittedName>
</protein>
<dbReference type="AlphaFoldDB" id="A0A1N6MQF7"/>